<reference evidence="2 3" key="2">
    <citation type="journal article" date="2020" name="Int. J. Syst. Evol. Microbiol.">
        <title>Sulfuracidifex tepidarius gen. nov., sp. nov. and transfer of Sulfolobus metallicus Huber and Stetter 1992 to the genus Sulfuracidifex as Sulfuracidifex metallicus comb. nov.</title>
        <authorList>
            <person name="Itoh T."/>
            <person name="Miura T."/>
            <person name="Sakai H.D."/>
            <person name="Kato S."/>
            <person name="Ohkuma M."/>
            <person name="Takashina T."/>
        </authorList>
    </citation>
    <scope>NUCLEOTIDE SEQUENCE</scope>
    <source>
        <strain evidence="1 3">IC-006</strain>
        <strain evidence="2">IC-007</strain>
    </source>
</reference>
<sequence length="257" mass="29302">MGYDRLFFDIFRKSSNNEGSGYVTDDFGEWMLISHNKELLLATNLVSKAIRKAGVKDFDLYLGYFSTDERIKSLVGIKGMAVTKDNKKNIDVRTSMRSIAGDDVIVIEDQPHSVSNICNSTFIFFNFLLLIKKGKEYKHPVKLLLPPMGINPSEIPLSLTSLFKTLLERNLNAVCSLNEVDASDGSRLKLMATCRTESSFDTEKVKNALSYFAPEKPKLFTKRVGTRDMEVNLYIQQLNVKFFIPLLWNNFLEQLRC</sequence>
<reference evidence="4" key="1">
    <citation type="submission" date="2018-09" db="EMBL/GenBank/DDBJ databases">
        <title>Complete Genome Sequencing of Sulfolobus sp. JCM 16834.</title>
        <authorList>
            <person name="Kato S."/>
            <person name="Itoh T."/>
            <person name="Ohkuma M."/>
        </authorList>
    </citation>
    <scope>NUCLEOTIDE SEQUENCE [LARGE SCALE GENOMIC DNA]</scope>
    <source>
        <strain evidence="4">IC-007</strain>
    </source>
</reference>
<evidence type="ECO:0000313" key="3">
    <source>
        <dbReference type="Proteomes" id="UP000322983"/>
    </source>
</evidence>
<proteinExistence type="predicted"/>
<dbReference type="EMBL" id="AP018929">
    <property type="protein sequence ID" value="BBG23751.1"/>
    <property type="molecule type" value="Genomic_DNA"/>
</dbReference>
<dbReference type="EMBL" id="AP018930">
    <property type="protein sequence ID" value="BBG26504.1"/>
    <property type="molecule type" value="Genomic_DNA"/>
</dbReference>
<keyword evidence="3" id="KW-1185">Reference proteome</keyword>
<name>A0A510E1Y2_9CREN</name>
<accession>A0A510DU76</accession>
<organism evidence="2 4">
    <name type="scientific">Sulfuracidifex tepidarius</name>
    <dbReference type="NCBI Taxonomy" id="1294262"/>
    <lineage>
        <taxon>Archaea</taxon>
        <taxon>Thermoproteota</taxon>
        <taxon>Thermoprotei</taxon>
        <taxon>Sulfolobales</taxon>
        <taxon>Sulfolobaceae</taxon>
        <taxon>Sulfuracidifex</taxon>
    </lineage>
</organism>
<accession>A0A510E1Y2</accession>
<evidence type="ECO:0000313" key="1">
    <source>
        <dbReference type="EMBL" id="BBG23751.1"/>
    </source>
</evidence>
<protein>
    <submittedName>
        <fullName evidence="2">Uncharacterized protein</fullName>
    </submittedName>
</protein>
<dbReference type="Proteomes" id="UP000325030">
    <property type="component" value="Chromosome"/>
</dbReference>
<gene>
    <name evidence="1" type="ORF">IC006_1044</name>
    <name evidence="2" type="ORF">IC007_1017</name>
</gene>
<dbReference type="STRING" id="1294262.GCA_001316085_02458"/>
<dbReference type="AlphaFoldDB" id="A0A510E1Y2"/>
<evidence type="ECO:0000313" key="2">
    <source>
        <dbReference type="EMBL" id="BBG26504.1"/>
    </source>
</evidence>
<dbReference type="Proteomes" id="UP000322983">
    <property type="component" value="Chromosome"/>
</dbReference>
<evidence type="ECO:0000313" key="4">
    <source>
        <dbReference type="Proteomes" id="UP000325030"/>
    </source>
</evidence>
<dbReference type="KEGG" id="step:IC006_1044"/>
<dbReference type="RefSeq" id="WP_156303824.1">
    <property type="nucleotide sequence ID" value="NZ_BBCL01000017.1"/>
</dbReference>